<feature type="compositionally biased region" description="Basic and acidic residues" evidence="1">
    <location>
        <begin position="78"/>
        <end position="95"/>
    </location>
</feature>
<evidence type="ECO:0000313" key="2">
    <source>
        <dbReference type="EMBL" id="KAK0595364.1"/>
    </source>
</evidence>
<reference evidence="2" key="1">
    <citation type="journal article" date="2022" name="Plant J.">
        <title>Strategies of tolerance reflected in two North American maple genomes.</title>
        <authorList>
            <person name="McEvoy S.L."/>
            <person name="Sezen U.U."/>
            <person name="Trouern-Trend A."/>
            <person name="McMahon S.M."/>
            <person name="Schaberg P.G."/>
            <person name="Yang J."/>
            <person name="Wegrzyn J.L."/>
            <person name="Swenson N.G."/>
        </authorList>
    </citation>
    <scope>NUCLEOTIDE SEQUENCE</scope>
    <source>
        <strain evidence="2">NS2018</strain>
    </source>
</reference>
<dbReference type="AlphaFoldDB" id="A0AA39STZ2"/>
<gene>
    <name evidence="2" type="ORF">LWI29_005935</name>
</gene>
<organism evidence="2 3">
    <name type="scientific">Acer saccharum</name>
    <name type="common">Sugar maple</name>
    <dbReference type="NCBI Taxonomy" id="4024"/>
    <lineage>
        <taxon>Eukaryota</taxon>
        <taxon>Viridiplantae</taxon>
        <taxon>Streptophyta</taxon>
        <taxon>Embryophyta</taxon>
        <taxon>Tracheophyta</taxon>
        <taxon>Spermatophyta</taxon>
        <taxon>Magnoliopsida</taxon>
        <taxon>eudicotyledons</taxon>
        <taxon>Gunneridae</taxon>
        <taxon>Pentapetalae</taxon>
        <taxon>rosids</taxon>
        <taxon>malvids</taxon>
        <taxon>Sapindales</taxon>
        <taxon>Sapindaceae</taxon>
        <taxon>Hippocastanoideae</taxon>
        <taxon>Acereae</taxon>
        <taxon>Acer</taxon>
    </lineage>
</organism>
<feature type="compositionally biased region" description="Gly residues" evidence="1">
    <location>
        <begin position="66"/>
        <end position="76"/>
    </location>
</feature>
<evidence type="ECO:0000313" key="3">
    <source>
        <dbReference type="Proteomes" id="UP001168877"/>
    </source>
</evidence>
<proteinExistence type="predicted"/>
<dbReference type="EMBL" id="JAUESC010000004">
    <property type="protein sequence ID" value="KAK0595364.1"/>
    <property type="molecule type" value="Genomic_DNA"/>
</dbReference>
<name>A0AA39STZ2_ACESA</name>
<dbReference type="Proteomes" id="UP001168877">
    <property type="component" value="Unassembled WGS sequence"/>
</dbReference>
<evidence type="ECO:0000256" key="1">
    <source>
        <dbReference type="SAM" id="MobiDB-lite"/>
    </source>
</evidence>
<feature type="region of interest" description="Disordered" evidence="1">
    <location>
        <begin position="1"/>
        <end position="95"/>
    </location>
</feature>
<comment type="caution">
    <text evidence="2">The sequence shown here is derived from an EMBL/GenBank/DDBJ whole genome shotgun (WGS) entry which is preliminary data.</text>
</comment>
<keyword evidence="3" id="KW-1185">Reference proteome</keyword>
<reference evidence="2" key="2">
    <citation type="submission" date="2023-06" db="EMBL/GenBank/DDBJ databases">
        <authorList>
            <person name="Swenson N.G."/>
            <person name="Wegrzyn J.L."/>
            <person name="Mcevoy S.L."/>
        </authorList>
    </citation>
    <scope>NUCLEOTIDE SEQUENCE</scope>
    <source>
        <strain evidence="2">NS2018</strain>
        <tissue evidence="2">Leaf</tissue>
    </source>
</reference>
<protein>
    <submittedName>
        <fullName evidence="2">Uncharacterized protein</fullName>
    </submittedName>
</protein>
<sequence>MIMGLIQIQFDDGERKKESLRELDTADDGERNEAVEEGQESGGAKEEDGGGSGEASGGDLRLGEVGRFGDGGGSDGFHGLDGHGEACGDVERCED</sequence>
<feature type="compositionally biased region" description="Basic and acidic residues" evidence="1">
    <location>
        <begin position="12"/>
        <end position="34"/>
    </location>
</feature>
<accession>A0AA39STZ2</accession>